<dbReference type="Proteomes" id="UP000281813">
    <property type="component" value="Unassembled WGS sequence"/>
</dbReference>
<name>A0A494Z4W0_9BACI</name>
<dbReference type="AlphaFoldDB" id="A0A494Z4W0"/>
<dbReference type="EMBL" id="RBZO01000005">
    <property type="protein sequence ID" value="RKQ17350.1"/>
    <property type="molecule type" value="Genomic_DNA"/>
</dbReference>
<keyword evidence="2" id="KW-0378">Hydrolase</keyword>
<dbReference type="GO" id="GO:0016787">
    <property type="term" value="F:hydrolase activity"/>
    <property type="evidence" value="ECO:0007669"/>
    <property type="project" value="UniProtKB-KW"/>
</dbReference>
<evidence type="ECO:0000313" key="4">
    <source>
        <dbReference type="EMBL" id="RKQ17350.1"/>
    </source>
</evidence>
<dbReference type="OrthoDB" id="9812187at2"/>
<evidence type="ECO:0000259" key="3">
    <source>
        <dbReference type="Pfam" id="PF04509"/>
    </source>
</evidence>
<organism evidence="4 5">
    <name type="scientific">Oceanobacillus bengalensis</name>
    <dbReference type="NCBI Taxonomy" id="1435466"/>
    <lineage>
        <taxon>Bacteria</taxon>
        <taxon>Bacillati</taxon>
        <taxon>Bacillota</taxon>
        <taxon>Bacilli</taxon>
        <taxon>Bacillales</taxon>
        <taxon>Bacillaceae</taxon>
        <taxon>Oceanobacillus</taxon>
    </lineage>
</organism>
<keyword evidence="5" id="KW-1185">Reference proteome</keyword>
<dbReference type="InterPro" id="IPR007597">
    <property type="entry name" value="CheC"/>
</dbReference>
<evidence type="ECO:0000313" key="5">
    <source>
        <dbReference type="Proteomes" id="UP000281813"/>
    </source>
</evidence>
<reference evidence="4 5" key="1">
    <citation type="journal article" date="2015" name="Antonie Van Leeuwenhoek">
        <title>Oceanobacillus bengalensis sp. nov., a bacterium isolated from seawater of the Bay of Bengal.</title>
        <authorList>
            <person name="Yongchang O."/>
            <person name="Xiang W."/>
            <person name="Wang G."/>
        </authorList>
    </citation>
    <scope>NUCLEOTIDE SEQUENCE [LARGE SCALE GENOMIC DNA]</scope>
    <source>
        <strain evidence="4 5">MCCC 1K00260</strain>
    </source>
</reference>
<evidence type="ECO:0000256" key="1">
    <source>
        <dbReference type="ARBA" id="ARBA00022500"/>
    </source>
</evidence>
<dbReference type="InterPro" id="IPR050992">
    <property type="entry name" value="CheZ_family_phosphatases"/>
</dbReference>
<dbReference type="InterPro" id="IPR028976">
    <property type="entry name" value="CheC-like_sf"/>
</dbReference>
<evidence type="ECO:0000256" key="2">
    <source>
        <dbReference type="ARBA" id="ARBA00022801"/>
    </source>
</evidence>
<dbReference type="PANTHER" id="PTHR43693">
    <property type="entry name" value="PROTEIN PHOSPHATASE CHEZ"/>
    <property type="match status" value="1"/>
</dbReference>
<accession>A0A494Z4W0</accession>
<gene>
    <name evidence="4" type="ORF">D8M05_04795</name>
</gene>
<keyword evidence="1" id="KW-0145">Chemotaxis</keyword>
<dbReference type="Pfam" id="PF04509">
    <property type="entry name" value="CheC"/>
    <property type="match status" value="2"/>
</dbReference>
<proteinExistence type="predicted"/>
<dbReference type="RefSeq" id="WP_121129192.1">
    <property type="nucleotide sequence ID" value="NZ_JBHUFK010000024.1"/>
</dbReference>
<dbReference type="GO" id="GO:0006935">
    <property type="term" value="P:chemotaxis"/>
    <property type="evidence" value="ECO:0007669"/>
    <property type="project" value="UniProtKB-KW"/>
</dbReference>
<sequence>MKYESLSSIEKDALREIGNIGAGNAATSMSKLVNKKIDMQVPSVKIVGYDEMMELIGGPEETIVAMLFQIKGDVLGTVYFILSLEEAEALIKKIINEDDFSFLNDEESNEMAISALQEIGNIVTGSYLTALSDFTNINMQPSVPYLSIDMAGAVLTVGLLEISQVSDYAIIIDTRISSDLGDGIHGNFFLLPEPETLPKLFHALGIKTDE</sequence>
<comment type="caution">
    <text evidence="4">The sequence shown here is derived from an EMBL/GenBank/DDBJ whole genome shotgun (WGS) entry which is preliminary data.</text>
</comment>
<dbReference type="PANTHER" id="PTHR43693:SF1">
    <property type="entry name" value="PROTEIN PHOSPHATASE CHEZ"/>
    <property type="match status" value="1"/>
</dbReference>
<feature type="domain" description="CheC-like protein" evidence="3">
    <location>
        <begin position="9"/>
        <end position="46"/>
    </location>
</feature>
<protein>
    <submittedName>
        <fullName evidence="4">Chemotaxis protein CheC</fullName>
    </submittedName>
</protein>
<dbReference type="CDD" id="cd17909">
    <property type="entry name" value="CheC_ClassI"/>
    <property type="match status" value="1"/>
</dbReference>
<dbReference type="Gene3D" id="3.40.1550.10">
    <property type="entry name" value="CheC-like"/>
    <property type="match status" value="1"/>
</dbReference>
<feature type="domain" description="CheC-like protein" evidence="3">
    <location>
        <begin position="111"/>
        <end position="147"/>
    </location>
</feature>
<dbReference type="SUPFAM" id="SSF103039">
    <property type="entry name" value="CheC-like"/>
    <property type="match status" value="1"/>
</dbReference>